<dbReference type="InterPro" id="IPR010982">
    <property type="entry name" value="Lambda_DNA-bd_dom_sf"/>
</dbReference>
<dbReference type="InterPro" id="IPR001387">
    <property type="entry name" value="Cro/C1-type_HTH"/>
</dbReference>
<accession>A0ABD8B2R4</accession>
<dbReference type="PANTHER" id="PTHR46558:SF4">
    <property type="entry name" value="DNA-BIDING PHAGE PROTEIN"/>
    <property type="match status" value="1"/>
</dbReference>
<sequence>MNVQKIKPITTIAADIKLKRLSKRYSQQQLALKMGVDKTTISAWERDVRFPKEEHLLQISECLGLPLMDLLRISKNRKSVG</sequence>
<reference evidence="3 4" key="1">
    <citation type="submission" date="2024-02" db="EMBL/GenBank/DDBJ databases">
        <title>Complete sequences of two Paenibacillus sp. strains and one Lysinibacillus strain isolated from the environment on STAA medium highlight biotechnological potential.</title>
        <authorList>
            <person name="Attere S.A."/>
            <person name="Piche L.C."/>
            <person name="Intertaglia L."/>
            <person name="Lami R."/>
            <person name="Charette S.J."/>
            <person name="Vincent A.T."/>
        </authorList>
    </citation>
    <scope>NUCLEOTIDE SEQUENCE [LARGE SCALE GENOMIC DNA]</scope>
    <source>
        <strain evidence="3 4">Y5S-7</strain>
        <plasmid evidence="3 4">pY5S7-1</plasmid>
    </source>
</reference>
<dbReference type="SUPFAM" id="SSF47413">
    <property type="entry name" value="lambda repressor-like DNA-binding domains"/>
    <property type="match status" value="1"/>
</dbReference>
<dbReference type="Pfam" id="PF01381">
    <property type="entry name" value="HTH_3"/>
    <property type="match status" value="1"/>
</dbReference>
<geneLocation type="plasmid" evidence="3 4">
    <name>pY5S7-1</name>
</geneLocation>
<keyword evidence="3" id="KW-0614">Plasmid</keyword>
<feature type="domain" description="HTH cro/C1-type" evidence="2">
    <location>
        <begin position="16"/>
        <end position="71"/>
    </location>
</feature>
<evidence type="ECO:0000313" key="3">
    <source>
        <dbReference type="EMBL" id="WWP23948.1"/>
    </source>
</evidence>
<organism evidence="3 4">
    <name type="scientific">Paenibacillus amylolyticus</name>
    <dbReference type="NCBI Taxonomy" id="1451"/>
    <lineage>
        <taxon>Bacteria</taxon>
        <taxon>Bacillati</taxon>
        <taxon>Bacillota</taxon>
        <taxon>Bacilli</taxon>
        <taxon>Bacillales</taxon>
        <taxon>Paenibacillaceae</taxon>
        <taxon>Paenibacillus</taxon>
    </lineage>
</organism>
<name>A0ABD8B2R4_PAEAM</name>
<dbReference type="GO" id="GO:0003677">
    <property type="term" value="F:DNA binding"/>
    <property type="evidence" value="ECO:0007669"/>
    <property type="project" value="UniProtKB-KW"/>
</dbReference>
<dbReference type="AlphaFoldDB" id="A0ABD8B2R4"/>
<dbReference type="PROSITE" id="PS50943">
    <property type="entry name" value="HTH_CROC1"/>
    <property type="match status" value="1"/>
</dbReference>
<dbReference type="SMART" id="SM00530">
    <property type="entry name" value="HTH_XRE"/>
    <property type="match status" value="1"/>
</dbReference>
<protein>
    <submittedName>
        <fullName evidence="3">Helix-turn-helix transcriptional regulator</fullName>
    </submittedName>
</protein>
<evidence type="ECO:0000259" key="2">
    <source>
        <dbReference type="PROSITE" id="PS50943"/>
    </source>
</evidence>
<dbReference type="EMBL" id="CP145893">
    <property type="protein sequence ID" value="WWP23948.1"/>
    <property type="molecule type" value="Genomic_DNA"/>
</dbReference>
<dbReference type="Proteomes" id="UP001364764">
    <property type="component" value="Plasmid pY5S7-1"/>
</dbReference>
<dbReference type="CDD" id="cd00093">
    <property type="entry name" value="HTH_XRE"/>
    <property type="match status" value="1"/>
</dbReference>
<dbReference type="PANTHER" id="PTHR46558">
    <property type="entry name" value="TRACRIPTIONAL REGULATORY PROTEIN-RELATED-RELATED"/>
    <property type="match status" value="1"/>
</dbReference>
<keyword evidence="1" id="KW-0238">DNA-binding</keyword>
<dbReference type="Gene3D" id="1.10.260.40">
    <property type="entry name" value="lambda repressor-like DNA-binding domains"/>
    <property type="match status" value="1"/>
</dbReference>
<gene>
    <name evidence="3" type="ORF">V6668_31650</name>
</gene>
<proteinExistence type="predicted"/>
<dbReference type="GeneID" id="93480129"/>
<evidence type="ECO:0000256" key="1">
    <source>
        <dbReference type="ARBA" id="ARBA00023125"/>
    </source>
</evidence>
<dbReference type="RefSeq" id="WP_100526645.1">
    <property type="nucleotide sequence ID" value="NZ_CP145893.1"/>
</dbReference>
<evidence type="ECO:0000313" key="4">
    <source>
        <dbReference type="Proteomes" id="UP001364764"/>
    </source>
</evidence>